<name>A0A1M8A147_MALS4</name>
<evidence type="ECO:0000313" key="2">
    <source>
        <dbReference type="Proteomes" id="UP000186303"/>
    </source>
</evidence>
<proteinExistence type="predicted"/>
<dbReference type="EMBL" id="LT671821">
    <property type="protein sequence ID" value="SHO76057.1"/>
    <property type="molecule type" value="Genomic_DNA"/>
</dbReference>
<sequence length="343" mass="38117">MGAEANSEHALLQAVDIPCDANLTWSDGSAGVEQVVRDLFQSRTRIVNPDVQRVGSGHFPLREIHAMQGEQDRIAAIQRQSDRMYATGLIHEQALATFIEEAFSLLKGRPFSSLSEHEKIMVREKLAMGVALSGVQCAPGDAIYRFVPVRSVQQPEDTKVQDFMIDAVVQALCLTVHMCLILCTALMPLLGVPGPVPSIPWLPSMKMTTSLVSMAWKGQYVCTKAIISTVLRGHSLCAKPVQRQTPLRDRLVYASQCLAISIRQSSLPSQVALLVQLGRRTTQHLDTKLGWSRMWSSIPLCLLTNTLCYMSERKFHLIFTRTIYALLESFLAAVDAYRHEVPS</sequence>
<keyword evidence="2" id="KW-1185">Reference proteome</keyword>
<dbReference type="AlphaFoldDB" id="A0A1M8A147"/>
<accession>A0A1M8A147</accession>
<reference evidence="2" key="1">
    <citation type="journal article" date="2017" name="Nucleic Acids Res.">
        <title>Proteogenomics produces comprehensive and highly accurate protein-coding gene annotation in a complete genome assembly of Malassezia sympodialis.</title>
        <authorList>
            <person name="Zhu Y."/>
            <person name="Engstroem P.G."/>
            <person name="Tellgren-Roth C."/>
            <person name="Baudo C.D."/>
            <person name="Kennell J.C."/>
            <person name="Sun S."/>
            <person name="Billmyre R.B."/>
            <person name="Schroeder M.S."/>
            <person name="Andersson A."/>
            <person name="Holm T."/>
            <person name="Sigurgeirsson B."/>
            <person name="Wu G."/>
            <person name="Sankaranarayanan S.R."/>
            <person name="Siddharthan R."/>
            <person name="Sanyal K."/>
            <person name="Lundeberg J."/>
            <person name="Nystedt B."/>
            <person name="Boekhout T."/>
            <person name="Dawson T.L. Jr."/>
            <person name="Heitman J."/>
            <person name="Scheynius A."/>
            <person name="Lehtioe J."/>
        </authorList>
    </citation>
    <scope>NUCLEOTIDE SEQUENCE [LARGE SCALE GENOMIC DNA]</scope>
    <source>
        <strain evidence="2">ATCC 42132</strain>
    </source>
</reference>
<organism evidence="1 2">
    <name type="scientific">Malassezia sympodialis (strain ATCC 42132)</name>
    <name type="common">Atopic eczema-associated yeast</name>
    <dbReference type="NCBI Taxonomy" id="1230383"/>
    <lineage>
        <taxon>Eukaryota</taxon>
        <taxon>Fungi</taxon>
        <taxon>Dikarya</taxon>
        <taxon>Basidiomycota</taxon>
        <taxon>Ustilaginomycotina</taxon>
        <taxon>Malasseziomycetes</taxon>
        <taxon>Malasseziales</taxon>
        <taxon>Malasseziaceae</taxon>
        <taxon>Malassezia</taxon>
    </lineage>
</organism>
<gene>
    <name evidence="1" type="ORF">MSYG_0392</name>
</gene>
<dbReference type="Proteomes" id="UP000186303">
    <property type="component" value="Chromosome 1"/>
</dbReference>
<protein>
    <submittedName>
        <fullName evidence="1">Uncharacterized protein</fullName>
    </submittedName>
</protein>
<dbReference type="OrthoDB" id="10483642at2759"/>
<evidence type="ECO:0000313" key="1">
    <source>
        <dbReference type="EMBL" id="SHO76057.1"/>
    </source>
</evidence>
<dbReference type="VEuPathDB" id="FungiDB:MSYG_0392"/>